<reference evidence="1" key="2">
    <citation type="journal article" date="2021" name="Sci. Rep.">
        <title>The distribution of antibiotic resistance genes in chicken gut microbiota commensals.</title>
        <authorList>
            <person name="Juricova H."/>
            <person name="Matiasovicova J."/>
            <person name="Kubasova T."/>
            <person name="Cejkova D."/>
            <person name="Rychlik I."/>
        </authorList>
    </citation>
    <scope>NUCLEOTIDE SEQUENCE</scope>
    <source>
        <strain evidence="1">An420c</strain>
    </source>
</reference>
<dbReference type="PANTHER" id="PTHR10443">
    <property type="entry name" value="MICROSOMAL DIPEPTIDASE"/>
    <property type="match status" value="1"/>
</dbReference>
<dbReference type="GO" id="GO:0070573">
    <property type="term" value="F:metallodipeptidase activity"/>
    <property type="evidence" value="ECO:0007669"/>
    <property type="project" value="InterPro"/>
</dbReference>
<dbReference type="AlphaFoldDB" id="A0A939BBH1"/>
<name>A0A939BBH1_9CLOT</name>
<dbReference type="CDD" id="cd01301">
    <property type="entry name" value="rDP_like"/>
    <property type="match status" value="1"/>
</dbReference>
<accession>A0A939BBH1</accession>
<keyword evidence="2" id="KW-1185">Reference proteome</keyword>
<dbReference type="PROSITE" id="PS51365">
    <property type="entry name" value="RENAL_DIPEPTIDASE_2"/>
    <property type="match status" value="1"/>
</dbReference>
<dbReference type="EMBL" id="JACJLV010000007">
    <property type="protein sequence ID" value="MBM6826151.1"/>
    <property type="molecule type" value="Genomic_DNA"/>
</dbReference>
<gene>
    <name evidence="1" type="ORF">H6A13_03390</name>
</gene>
<dbReference type="Gene3D" id="3.20.20.140">
    <property type="entry name" value="Metal-dependent hydrolases"/>
    <property type="match status" value="1"/>
</dbReference>
<proteinExistence type="predicted"/>
<protein>
    <submittedName>
        <fullName evidence="1">Membrane dipeptidase</fullName>
    </submittedName>
</protein>
<reference evidence="1" key="1">
    <citation type="submission" date="2020-08" db="EMBL/GenBank/DDBJ databases">
        <authorList>
            <person name="Cejkova D."/>
            <person name="Kubasova T."/>
            <person name="Jahodarova E."/>
            <person name="Rychlik I."/>
        </authorList>
    </citation>
    <scope>NUCLEOTIDE SEQUENCE</scope>
    <source>
        <strain evidence="1">An420c</strain>
    </source>
</reference>
<dbReference type="Proteomes" id="UP000713880">
    <property type="component" value="Unassembled WGS sequence"/>
</dbReference>
<evidence type="ECO:0000313" key="2">
    <source>
        <dbReference type="Proteomes" id="UP000713880"/>
    </source>
</evidence>
<dbReference type="InterPro" id="IPR032466">
    <property type="entry name" value="Metal_Hydrolase"/>
</dbReference>
<dbReference type="PANTHER" id="PTHR10443:SF12">
    <property type="entry name" value="DIPEPTIDASE"/>
    <property type="match status" value="1"/>
</dbReference>
<dbReference type="RefSeq" id="WP_204908217.1">
    <property type="nucleotide sequence ID" value="NZ_JACJLV010000007.1"/>
</dbReference>
<dbReference type="InterPro" id="IPR008257">
    <property type="entry name" value="Pept_M19"/>
</dbReference>
<dbReference type="GO" id="GO:0006508">
    <property type="term" value="P:proteolysis"/>
    <property type="evidence" value="ECO:0007669"/>
    <property type="project" value="InterPro"/>
</dbReference>
<comment type="caution">
    <text evidence="1">The sequence shown here is derived from an EMBL/GenBank/DDBJ whole genome shotgun (WGS) entry which is preliminary data.</text>
</comment>
<dbReference type="Pfam" id="PF01244">
    <property type="entry name" value="Peptidase_M19"/>
    <property type="match status" value="1"/>
</dbReference>
<evidence type="ECO:0000313" key="1">
    <source>
        <dbReference type="EMBL" id="MBM6826151.1"/>
    </source>
</evidence>
<organism evidence="1 2">
    <name type="scientific">Mordavella massiliensis</name>
    <dbReference type="NCBI Taxonomy" id="1871024"/>
    <lineage>
        <taxon>Bacteria</taxon>
        <taxon>Bacillati</taxon>
        <taxon>Bacillota</taxon>
        <taxon>Clostridia</taxon>
        <taxon>Eubacteriales</taxon>
        <taxon>Clostridiaceae</taxon>
        <taxon>Mordavella</taxon>
    </lineage>
</organism>
<sequence length="325" mass="36751">MIFDAHCDIWTDVTHHHLAGERDIFRRYHYERLEKGGITGGIFVIWNDPPYDKDPLKRTHQMMEAIAQEEKDCADILKVCRSFRDMDEAIKDGKMYAFIGLEGLKSIGEDVDRIDEFYQFGARHASLTWNEENPLATGARGNPDRGLTDLGRKAVRKIQDLGMILDMSHINDKSFWDVMDVAAGPVVATHSNCRALCNQARNLTDEQLKALADTGGMVGLNSFNEFVHPVESEQTVDNLVKHLIHMVEIMGIDHVGFGFDFSEFLEGDTLNSFSSQATPYTIGLEDASHVPALMEAIRKAGFSHEEIEKIAWKNWHTLIHKVLHA</sequence>
<dbReference type="SUPFAM" id="SSF51556">
    <property type="entry name" value="Metallo-dependent hydrolases"/>
    <property type="match status" value="1"/>
</dbReference>